<evidence type="ECO:0000313" key="1">
    <source>
        <dbReference type="EMBL" id="GLQ29137.1"/>
    </source>
</evidence>
<evidence type="ECO:0000313" key="2">
    <source>
        <dbReference type="Proteomes" id="UP001161388"/>
    </source>
</evidence>
<sequence length="54" mass="5922">MPAQEVVIPITQSAVVIQLGHGTATFYLGPVIDRLIEHLMPSGKPFMARPRHLS</sequence>
<reference evidence="1" key="1">
    <citation type="journal article" date="2014" name="Int. J. Syst. Evol. Microbiol.">
        <title>Complete genome of a new Firmicutes species belonging to the dominant human colonic microbiota ('Ruminococcus bicirculans') reveals two chromosomes and a selective capacity to utilize plant glucans.</title>
        <authorList>
            <consortium name="NISC Comparative Sequencing Program"/>
            <person name="Wegmann U."/>
            <person name="Louis P."/>
            <person name="Goesmann A."/>
            <person name="Henrissat B."/>
            <person name="Duncan S.H."/>
            <person name="Flint H.J."/>
        </authorList>
    </citation>
    <scope>NUCLEOTIDE SEQUENCE</scope>
    <source>
        <strain evidence="1">NBRC 109915</strain>
    </source>
</reference>
<name>A0ABQ5VQE5_9RHOB</name>
<dbReference type="EMBL" id="BSNL01000007">
    <property type="protein sequence ID" value="GLQ29137.1"/>
    <property type="molecule type" value="Genomic_DNA"/>
</dbReference>
<gene>
    <name evidence="1" type="ORF">GCM10007927_39400</name>
</gene>
<dbReference type="Proteomes" id="UP001161388">
    <property type="component" value="Unassembled WGS sequence"/>
</dbReference>
<organism evidence="1 2">
    <name type="scientific">Sulfitobacter pacificus</name>
    <dbReference type="NCBI Taxonomy" id="1499314"/>
    <lineage>
        <taxon>Bacteria</taxon>
        <taxon>Pseudomonadati</taxon>
        <taxon>Pseudomonadota</taxon>
        <taxon>Alphaproteobacteria</taxon>
        <taxon>Rhodobacterales</taxon>
        <taxon>Roseobacteraceae</taxon>
        <taxon>Sulfitobacter</taxon>
    </lineage>
</organism>
<keyword evidence="2" id="KW-1185">Reference proteome</keyword>
<proteinExistence type="predicted"/>
<comment type="caution">
    <text evidence="1">The sequence shown here is derived from an EMBL/GenBank/DDBJ whole genome shotgun (WGS) entry which is preliminary data.</text>
</comment>
<reference evidence="1" key="2">
    <citation type="submission" date="2023-01" db="EMBL/GenBank/DDBJ databases">
        <title>Draft genome sequence of Sulfitobacter pacificus strain NBRC 109915.</title>
        <authorList>
            <person name="Sun Q."/>
            <person name="Mori K."/>
        </authorList>
    </citation>
    <scope>NUCLEOTIDE SEQUENCE</scope>
    <source>
        <strain evidence="1">NBRC 109915</strain>
    </source>
</reference>
<accession>A0ABQ5VQE5</accession>
<protein>
    <submittedName>
        <fullName evidence="1">Uncharacterized protein</fullName>
    </submittedName>
</protein>